<reference evidence="1 2" key="1">
    <citation type="journal article" date="2021" name="BMC Genomics">
        <title>Datura genome reveals duplications of psychoactive alkaloid biosynthetic genes and high mutation rate following tissue culture.</title>
        <authorList>
            <person name="Rajewski A."/>
            <person name="Carter-House D."/>
            <person name="Stajich J."/>
            <person name="Litt A."/>
        </authorList>
    </citation>
    <scope>NUCLEOTIDE SEQUENCE [LARGE SCALE GENOMIC DNA]</scope>
    <source>
        <strain evidence="1">AR-01</strain>
    </source>
</reference>
<proteinExistence type="predicted"/>
<dbReference type="Proteomes" id="UP000823775">
    <property type="component" value="Unassembled WGS sequence"/>
</dbReference>
<gene>
    <name evidence="1" type="ORF">HAX54_013753</name>
</gene>
<protein>
    <submittedName>
        <fullName evidence="1">Uncharacterized protein</fullName>
    </submittedName>
</protein>
<dbReference type="EMBL" id="JACEIK010001835">
    <property type="protein sequence ID" value="MCD7472497.1"/>
    <property type="molecule type" value="Genomic_DNA"/>
</dbReference>
<feature type="non-terminal residue" evidence="1">
    <location>
        <position position="1"/>
    </location>
</feature>
<evidence type="ECO:0000313" key="1">
    <source>
        <dbReference type="EMBL" id="MCD7472497.1"/>
    </source>
</evidence>
<accession>A0ABS8TLS6</accession>
<keyword evidence="2" id="KW-1185">Reference proteome</keyword>
<evidence type="ECO:0000313" key="2">
    <source>
        <dbReference type="Proteomes" id="UP000823775"/>
    </source>
</evidence>
<name>A0ABS8TLS6_DATST</name>
<sequence>IVSMVSEPPTTLCVHRVTEVPGHLTRKGLPGKELPTYSRLKSTQSEVIKDDRCGAW</sequence>
<comment type="caution">
    <text evidence="1">The sequence shown here is derived from an EMBL/GenBank/DDBJ whole genome shotgun (WGS) entry which is preliminary data.</text>
</comment>
<organism evidence="1 2">
    <name type="scientific">Datura stramonium</name>
    <name type="common">Jimsonweed</name>
    <name type="synonym">Common thornapple</name>
    <dbReference type="NCBI Taxonomy" id="4076"/>
    <lineage>
        <taxon>Eukaryota</taxon>
        <taxon>Viridiplantae</taxon>
        <taxon>Streptophyta</taxon>
        <taxon>Embryophyta</taxon>
        <taxon>Tracheophyta</taxon>
        <taxon>Spermatophyta</taxon>
        <taxon>Magnoliopsida</taxon>
        <taxon>eudicotyledons</taxon>
        <taxon>Gunneridae</taxon>
        <taxon>Pentapetalae</taxon>
        <taxon>asterids</taxon>
        <taxon>lamiids</taxon>
        <taxon>Solanales</taxon>
        <taxon>Solanaceae</taxon>
        <taxon>Solanoideae</taxon>
        <taxon>Datureae</taxon>
        <taxon>Datura</taxon>
    </lineage>
</organism>